<dbReference type="AlphaFoldDB" id="A0A0F9DHU3"/>
<dbReference type="EMBL" id="LAZR01041594">
    <property type="protein sequence ID" value="KKL11578.1"/>
    <property type="molecule type" value="Genomic_DNA"/>
</dbReference>
<feature type="region of interest" description="Disordered" evidence="1">
    <location>
        <begin position="190"/>
        <end position="222"/>
    </location>
</feature>
<sequence length="243" mass="26827">MTLTAEEIEAQKKAAEDQTPQEKVVQDKLDKLSSDIKTSRGENEAVQQLAKLAANPLIRQILKAEEDGKTLKLVDAAESQSLLPKEDGDDTPVDLEELTRAELVKFTAKQTVKIIAPLFEKKISELSDSITPLRDSIMASASDKMADSIAEVKKRYPDFEDHRKAMSQIHSETRGGLSVEELYLISRKRKGGKGVLEVSSEKPTSTSAKVKAEKIRDAPLPRGRAGFDQLLQEALDNLEISET</sequence>
<proteinExistence type="predicted"/>
<name>A0A0F9DHU3_9ZZZZ</name>
<protein>
    <submittedName>
        <fullName evidence="2">Uncharacterized protein</fullName>
    </submittedName>
</protein>
<evidence type="ECO:0000313" key="2">
    <source>
        <dbReference type="EMBL" id="KKL11578.1"/>
    </source>
</evidence>
<organism evidence="2">
    <name type="scientific">marine sediment metagenome</name>
    <dbReference type="NCBI Taxonomy" id="412755"/>
    <lineage>
        <taxon>unclassified sequences</taxon>
        <taxon>metagenomes</taxon>
        <taxon>ecological metagenomes</taxon>
    </lineage>
</organism>
<comment type="caution">
    <text evidence="2">The sequence shown here is derived from an EMBL/GenBank/DDBJ whole genome shotgun (WGS) entry which is preliminary data.</text>
</comment>
<feature type="compositionally biased region" description="Basic and acidic residues" evidence="1">
    <location>
        <begin position="210"/>
        <end position="219"/>
    </location>
</feature>
<feature type="region of interest" description="Disordered" evidence="1">
    <location>
        <begin position="1"/>
        <end position="25"/>
    </location>
</feature>
<gene>
    <name evidence="2" type="ORF">LCGC14_2544430</name>
</gene>
<accession>A0A0F9DHU3</accession>
<evidence type="ECO:0000256" key="1">
    <source>
        <dbReference type="SAM" id="MobiDB-lite"/>
    </source>
</evidence>
<reference evidence="2" key="1">
    <citation type="journal article" date="2015" name="Nature">
        <title>Complex archaea that bridge the gap between prokaryotes and eukaryotes.</title>
        <authorList>
            <person name="Spang A."/>
            <person name="Saw J.H."/>
            <person name="Jorgensen S.L."/>
            <person name="Zaremba-Niedzwiedzka K."/>
            <person name="Martijn J."/>
            <person name="Lind A.E."/>
            <person name="van Eijk R."/>
            <person name="Schleper C."/>
            <person name="Guy L."/>
            <person name="Ettema T.J."/>
        </authorList>
    </citation>
    <scope>NUCLEOTIDE SEQUENCE</scope>
</reference>